<accession>X0RS92</accession>
<dbReference type="AlphaFoldDB" id="X0RS92"/>
<comment type="caution">
    <text evidence="1">The sequence shown here is derived from an EMBL/GenBank/DDBJ whole genome shotgun (WGS) entry which is preliminary data.</text>
</comment>
<evidence type="ECO:0000313" key="1">
    <source>
        <dbReference type="EMBL" id="GAF71714.1"/>
    </source>
</evidence>
<sequence>MPIEIAKTKSNIVEGFTDSVMPECAAWIGFETKEYRQDETGDGYQTI</sequence>
<gene>
    <name evidence="1" type="ORF">S01H1_10444</name>
</gene>
<proteinExistence type="predicted"/>
<name>X0RS92_9ZZZZ</name>
<dbReference type="EMBL" id="BARS01005327">
    <property type="protein sequence ID" value="GAF71714.1"/>
    <property type="molecule type" value="Genomic_DNA"/>
</dbReference>
<reference evidence="1" key="1">
    <citation type="journal article" date="2014" name="Front. Microbiol.">
        <title>High frequency of phylogenetically diverse reductive dehalogenase-homologous genes in deep subseafloor sedimentary metagenomes.</title>
        <authorList>
            <person name="Kawai M."/>
            <person name="Futagami T."/>
            <person name="Toyoda A."/>
            <person name="Takaki Y."/>
            <person name="Nishi S."/>
            <person name="Hori S."/>
            <person name="Arai W."/>
            <person name="Tsubouchi T."/>
            <person name="Morono Y."/>
            <person name="Uchiyama I."/>
            <person name="Ito T."/>
            <person name="Fujiyama A."/>
            <person name="Inagaki F."/>
            <person name="Takami H."/>
        </authorList>
    </citation>
    <scope>NUCLEOTIDE SEQUENCE</scope>
    <source>
        <strain evidence="1">Expedition CK06-06</strain>
    </source>
</reference>
<protein>
    <submittedName>
        <fullName evidence="1">Uncharacterized protein</fullName>
    </submittedName>
</protein>
<organism evidence="1">
    <name type="scientific">marine sediment metagenome</name>
    <dbReference type="NCBI Taxonomy" id="412755"/>
    <lineage>
        <taxon>unclassified sequences</taxon>
        <taxon>metagenomes</taxon>
        <taxon>ecological metagenomes</taxon>
    </lineage>
</organism>